<keyword evidence="2" id="KW-0813">Transport</keyword>
<dbReference type="EMBL" id="CAWYQH010000097">
    <property type="protein sequence ID" value="CAK8684397.1"/>
    <property type="molecule type" value="Genomic_DNA"/>
</dbReference>
<keyword evidence="4 6" id="KW-1133">Transmembrane helix</keyword>
<reference evidence="8 9" key="1">
    <citation type="submission" date="2024-02" db="EMBL/GenBank/DDBJ databases">
        <authorList>
            <person name="Daric V."/>
            <person name="Darras S."/>
        </authorList>
    </citation>
    <scope>NUCLEOTIDE SEQUENCE [LARGE SCALE GENOMIC DNA]</scope>
</reference>
<feature type="transmembrane region" description="Helical" evidence="6">
    <location>
        <begin position="64"/>
        <end position="85"/>
    </location>
</feature>
<feature type="domain" description="Cationic amino acid transporter C-terminal" evidence="7">
    <location>
        <begin position="569"/>
        <end position="619"/>
    </location>
</feature>
<evidence type="ECO:0000256" key="1">
    <source>
        <dbReference type="ARBA" id="ARBA00004141"/>
    </source>
</evidence>
<feature type="transmembrane region" description="Helical" evidence="6">
    <location>
        <begin position="384"/>
        <end position="403"/>
    </location>
</feature>
<feature type="transmembrane region" description="Helical" evidence="6">
    <location>
        <begin position="263"/>
        <end position="287"/>
    </location>
</feature>
<evidence type="ECO:0000256" key="3">
    <source>
        <dbReference type="ARBA" id="ARBA00022692"/>
    </source>
</evidence>
<evidence type="ECO:0000256" key="4">
    <source>
        <dbReference type="ARBA" id="ARBA00022989"/>
    </source>
</evidence>
<feature type="transmembrane region" description="Helical" evidence="6">
    <location>
        <begin position="573"/>
        <end position="590"/>
    </location>
</feature>
<dbReference type="Pfam" id="PF13906">
    <property type="entry name" value="AA_permease_C"/>
    <property type="match status" value="1"/>
</dbReference>
<feature type="transmembrane region" description="Helical" evidence="6">
    <location>
        <begin position="220"/>
        <end position="242"/>
    </location>
</feature>
<evidence type="ECO:0000313" key="8">
    <source>
        <dbReference type="EMBL" id="CAK8684397.1"/>
    </source>
</evidence>
<dbReference type="Proteomes" id="UP001642483">
    <property type="component" value="Unassembled WGS sequence"/>
</dbReference>
<feature type="transmembrane region" description="Helical" evidence="6">
    <location>
        <begin position="537"/>
        <end position="561"/>
    </location>
</feature>
<accession>A0ABP0FXU4</accession>
<dbReference type="PANTHER" id="PTHR43243">
    <property type="entry name" value="INNER MEMBRANE TRANSPORTER YGJI-RELATED"/>
    <property type="match status" value="1"/>
</dbReference>
<dbReference type="Gene3D" id="1.20.1740.10">
    <property type="entry name" value="Amino acid/polyamine transporter I"/>
    <property type="match status" value="2"/>
</dbReference>
<name>A0ABP0FXU4_CLALP</name>
<feature type="transmembrane region" description="Helical" evidence="6">
    <location>
        <begin position="188"/>
        <end position="208"/>
    </location>
</feature>
<organism evidence="8 9">
    <name type="scientific">Clavelina lepadiformis</name>
    <name type="common">Light-bulb sea squirt</name>
    <name type="synonym">Ascidia lepadiformis</name>
    <dbReference type="NCBI Taxonomy" id="159417"/>
    <lineage>
        <taxon>Eukaryota</taxon>
        <taxon>Metazoa</taxon>
        <taxon>Chordata</taxon>
        <taxon>Tunicata</taxon>
        <taxon>Ascidiacea</taxon>
        <taxon>Aplousobranchia</taxon>
        <taxon>Clavelinidae</taxon>
        <taxon>Clavelina</taxon>
    </lineage>
</organism>
<proteinExistence type="predicted"/>
<feature type="transmembrane region" description="Helical" evidence="6">
    <location>
        <begin position="106"/>
        <end position="130"/>
    </location>
</feature>
<protein>
    <recommendedName>
        <fullName evidence="7">Cationic amino acid transporter C-terminal domain-containing protein</fullName>
    </recommendedName>
</protein>
<dbReference type="Pfam" id="PF13520">
    <property type="entry name" value="AA_permease_2"/>
    <property type="match status" value="1"/>
</dbReference>
<evidence type="ECO:0000259" key="7">
    <source>
        <dbReference type="Pfam" id="PF13906"/>
    </source>
</evidence>
<feature type="transmembrane region" description="Helical" evidence="6">
    <location>
        <begin position="150"/>
        <end position="176"/>
    </location>
</feature>
<keyword evidence="3 6" id="KW-0812">Transmembrane</keyword>
<feature type="transmembrane region" description="Helical" evidence="6">
    <location>
        <begin position="356"/>
        <end position="378"/>
    </location>
</feature>
<dbReference type="InterPro" id="IPR002293">
    <property type="entry name" value="AA/rel_permease1"/>
</dbReference>
<feature type="transmembrane region" description="Helical" evidence="6">
    <location>
        <begin position="596"/>
        <end position="617"/>
    </location>
</feature>
<feature type="transmembrane region" description="Helical" evidence="6">
    <location>
        <begin position="32"/>
        <end position="52"/>
    </location>
</feature>
<keyword evidence="9" id="KW-1185">Reference proteome</keyword>
<feature type="transmembrane region" description="Helical" evidence="6">
    <location>
        <begin position="307"/>
        <end position="335"/>
    </location>
</feature>
<sequence>MKKCSTFCSNLIRKKDLSADLLRKDLAKALTLSDLTFLAIGSMIGSGLYVLTGEVARHVAGPSIVISYAIAAVASGFSAVCYAEFAARIPITGSAYQFTYLSIGELWAFVIGWNVFVEHAVSVAAVARAWSGYLDGMFGHPIRNYSVEHFPMPGGFIATYPDFLAGGVVILMTIIIACGVKLSSKLNIVFATLNLTVILFVFCSGMYLAKGEYWDGEENFFPYGWSGTISGAATLIFSYVGYEVVASATEEAVNSKRDVPLSLLISLSVTVLAYTGASSALTLMVPYDTISVESPFPSAYKARGWGWARYLVSVGALAAMTTALLSAMLVVPRYIYAMARDGLIIKFFTKVNKKTAVPVAATITCGAFCLLLTLLFNLQILVEFISIGQLTACTFVSICVIKLRYGPNVISSYETMVEDNLPGNAIEMQIQPKIAEERQGENELKKEETPFSDLPPNYSSIDNTSTSSESNRVITNEQKQCGMIRIGILESRVGFLFQWTQNFSPGDVPFYSLVIAILFTIVAAVMLLFGQAYYHQWWFIIILTLSIFVASAAVVFISAFYPDREMKTFKVPLVPYVPFISIVINIILILKLQPLTWVRFVVWLVVGLIVYFTYGYWHSKARKEE</sequence>
<feature type="transmembrane region" description="Helical" evidence="6">
    <location>
        <begin position="510"/>
        <end position="531"/>
    </location>
</feature>
<gene>
    <name evidence="8" type="ORF">CVLEPA_LOCUS15383</name>
</gene>
<evidence type="ECO:0000256" key="5">
    <source>
        <dbReference type="ARBA" id="ARBA00023136"/>
    </source>
</evidence>
<comment type="subcellular location">
    <subcellularLocation>
        <location evidence="1">Membrane</location>
        <topology evidence="1">Multi-pass membrane protein</topology>
    </subcellularLocation>
</comment>
<evidence type="ECO:0000256" key="2">
    <source>
        <dbReference type="ARBA" id="ARBA00022448"/>
    </source>
</evidence>
<evidence type="ECO:0000256" key="6">
    <source>
        <dbReference type="SAM" id="Phobius"/>
    </source>
</evidence>
<dbReference type="PIRSF" id="PIRSF006060">
    <property type="entry name" value="AA_transporter"/>
    <property type="match status" value="1"/>
</dbReference>
<comment type="caution">
    <text evidence="8">The sequence shown here is derived from an EMBL/GenBank/DDBJ whole genome shotgun (WGS) entry which is preliminary data.</text>
</comment>
<dbReference type="PANTHER" id="PTHR43243:SF4">
    <property type="entry name" value="CATIONIC AMINO ACID TRANSPORTER 4"/>
    <property type="match status" value="1"/>
</dbReference>
<evidence type="ECO:0000313" key="9">
    <source>
        <dbReference type="Proteomes" id="UP001642483"/>
    </source>
</evidence>
<dbReference type="InterPro" id="IPR029485">
    <property type="entry name" value="CAT_C"/>
</dbReference>
<keyword evidence="5 6" id="KW-0472">Membrane</keyword>